<sequence>MDLDVPIDVLTKKLGEDINLYSSSNQDDAYQKLLEEVKVLMNQRDTQFPGNDTELRLNEDECISRYLNESLTFVQKHPEGFCGTVFDSITCWPPTSINTTVVISCFSEFGGVRYDTSYNVSKRCMDNGNWSTSAYTCPAIVEHSSSEKILTTTTIYFTGYILSLLALSIAIAIFAYFKDLRCLRNRIHTNLMCAYMCVYFMWIITLSVQLNFKGDRPCIVLMILLHYFHLTTFFWMFVEGLYLYILVVKTLTRENFKLRVYACIGWGVPSLIIAVWAIVKSFMSLDASQDDTSSAILFRHCPWLKAHLVDWIHQVPVIIVLLLNLFFLASIMWVLITKLRSANTVETQQYRKAAKALLVLMPLLGVTYMLMITTPPGEAYIMTMFYYGRAVLLSTQSTVIVFGRKNDRGRVLDNLNIHVKFGRKNDRGRVLDNLNIHVNPSKSTVIVFGRKNDRGRVLDNLNIHVNNHRSIPVDSIKNLGLTIDWSLVISDTTVLP</sequence>
<dbReference type="PANTHER" id="PTHR45620:SF15">
    <property type="entry name" value="DIURETIC HORMONE 44 RECEPTOR 1-RELATED"/>
    <property type="match status" value="1"/>
</dbReference>
<evidence type="ECO:0000256" key="6">
    <source>
        <dbReference type="ARBA" id="ARBA00023040"/>
    </source>
</evidence>
<dbReference type="AlphaFoldDB" id="A0AAW1KH09"/>
<name>A0AAW1KH09_POPJA</name>
<feature type="transmembrane region" description="Helical" evidence="11">
    <location>
        <begin position="260"/>
        <end position="279"/>
    </location>
</feature>
<dbReference type="EMBL" id="JASPKY010000246">
    <property type="protein sequence ID" value="KAK9717173.1"/>
    <property type="molecule type" value="Genomic_DNA"/>
</dbReference>
<feature type="transmembrane region" description="Helical" evidence="11">
    <location>
        <begin position="311"/>
        <end position="336"/>
    </location>
</feature>
<keyword evidence="6" id="KW-0297">G-protein coupled receptor</keyword>
<protein>
    <submittedName>
        <fullName evidence="14">7 transmembrane receptor (Secretin family)</fullName>
    </submittedName>
</protein>
<evidence type="ECO:0000313" key="15">
    <source>
        <dbReference type="Proteomes" id="UP001458880"/>
    </source>
</evidence>
<dbReference type="GO" id="GO:0008036">
    <property type="term" value="F:diuretic hormone receptor activity"/>
    <property type="evidence" value="ECO:0007669"/>
    <property type="project" value="InterPro"/>
</dbReference>
<evidence type="ECO:0000259" key="13">
    <source>
        <dbReference type="PROSITE" id="PS50261"/>
    </source>
</evidence>
<evidence type="ECO:0000259" key="12">
    <source>
        <dbReference type="PROSITE" id="PS50227"/>
    </source>
</evidence>
<dbReference type="Gene3D" id="4.10.1240.10">
    <property type="entry name" value="GPCR, family 2, extracellular hormone receptor domain"/>
    <property type="match status" value="1"/>
</dbReference>
<keyword evidence="5 11" id="KW-1133">Transmembrane helix</keyword>
<evidence type="ECO:0000256" key="1">
    <source>
        <dbReference type="ARBA" id="ARBA00004651"/>
    </source>
</evidence>
<dbReference type="GO" id="GO:0017046">
    <property type="term" value="F:peptide hormone binding"/>
    <property type="evidence" value="ECO:0007669"/>
    <property type="project" value="TreeGrafter"/>
</dbReference>
<feature type="domain" description="G-protein coupled receptors family 2 profile 1" evidence="12">
    <location>
        <begin position="61"/>
        <end position="136"/>
    </location>
</feature>
<evidence type="ECO:0000256" key="8">
    <source>
        <dbReference type="ARBA" id="ARBA00023170"/>
    </source>
</evidence>
<dbReference type="Gene3D" id="1.20.1070.10">
    <property type="entry name" value="Rhodopsin 7-helix transmembrane proteins"/>
    <property type="match status" value="1"/>
</dbReference>
<dbReference type="GO" id="GO:0007188">
    <property type="term" value="P:adenylate cyclase-modulating G protein-coupled receptor signaling pathway"/>
    <property type="evidence" value="ECO:0007669"/>
    <property type="project" value="TreeGrafter"/>
</dbReference>
<organism evidence="14 15">
    <name type="scientific">Popillia japonica</name>
    <name type="common">Japanese beetle</name>
    <dbReference type="NCBI Taxonomy" id="7064"/>
    <lineage>
        <taxon>Eukaryota</taxon>
        <taxon>Metazoa</taxon>
        <taxon>Ecdysozoa</taxon>
        <taxon>Arthropoda</taxon>
        <taxon>Hexapoda</taxon>
        <taxon>Insecta</taxon>
        <taxon>Pterygota</taxon>
        <taxon>Neoptera</taxon>
        <taxon>Endopterygota</taxon>
        <taxon>Coleoptera</taxon>
        <taxon>Polyphaga</taxon>
        <taxon>Scarabaeiformia</taxon>
        <taxon>Scarabaeidae</taxon>
        <taxon>Rutelinae</taxon>
        <taxon>Popillia</taxon>
    </lineage>
</organism>
<dbReference type="Proteomes" id="UP001458880">
    <property type="component" value="Unassembled WGS sequence"/>
</dbReference>
<evidence type="ECO:0000256" key="2">
    <source>
        <dbReference type="ARBA" id="ARBA00005314"/>
    </source>
</evidence>
<gene>
    <name evidence="14" type="ORF">QE152_g24329</name>
</gene>
<dbReference type="GO" id="GO:0005886">
    <property type="term" value="C:plasma membrane"/>
    <property type="evidence" value="ECO:0007669"/>
    <property type="project" value="UniProtKB-SubCell"/>
</dbReference>
<keyword evidence="9" id="KW-0325">Glycoprotein</keyword>
<dbReference type="InterPro" id="IPR036445">
    <property type="entry name" value="GPCR_2_extracell_dom_sf"/>
</dbReference>
<reference evidence="14 15" key="1">
    <citation type="journal article" date="2024" name="BMC Genomics">
        <title>De novo assembly and annotation of Popillia japonica's genome with initial clues to its potential as an invasive pest.</title>
        <authorList>
            <person name="Cucini C."/>
            <person name="Boschi S."/>
            <person name="Funari R."/>
            <person name="Cardaioli E."/>
            <person name="Iannotti N."/>
            <person name="Marturano G."/>
            <person name="Paoli F."/>
            <person name="Bruttini M."/>
            <person name="Carapelli A."/>
            <person name="Frati F."/>
            <person name="Nardi F."/>
        </authorList>
    </citation>
    <scope>NUCLEOTIDE SEQUENCE [LARGE SCALE GENOMIC DNA]</scope>
    <source>
        <strain evidence="14">DMR45628</strain>
    </source>
</reference>
<dbReference type="PRINTS" id="PR01127">
    <property type="entry name" value="DIUHORMONER"/>
</dbReference>
<feature type="domain" description="G-protein coupled receptors family 2 profile 2" evidence="13">
    <location>
        <begin position="152"/>
        <end position="408"/>
    </location>
</feature>
<dbReference type="SUPFAM" id="SSF81321">
    <property type="entry name" value="Family A G protein-coupled receptor-like"/>
    <property type="match status" value="1"/>
</dbReference>
<evidence type="ECO:0000256" key="3">
    <source>
        <dbReference type="ARBA" id="ARBA00022475"/>
    </source>
</evidence>
<keyword evidence="10" id="KW-0807">Transducer</keyword>
<dbReference type="InterPro" id="IPR017981">
    <property type="entry name" value="GPCR_2-like_7TM"/>
</dbReference>
<keyword evidence="3" id="KW-1003">Cell membrane</keyword>
<keyword evidence="7 11" id="KW-0472">Membrane</keyword>
<accession>A0AAW1KH09</accession>
<dbReference type="PANTHER" id="PTHR45620">
    <property type="entry name" value="PDF RECEPTOR-LIKE PROTEIN-RELATED"/>
    <property type="match status" value="1"/>
</dbReference>
<feature type="transmembrane region" description="Helical" evidence="11">
    <location>
        <begin position="189"/>
        <end position="212"/>
    </location>
</feature>
<dbReference type="InterPro" id="IPR000832">
    <property type="entry name" value="GPCR_2_secretin-like"/>
</dbReference>
<dbReference type="Pfam" id="PF02793">
    <property type="entry name" value="HRM"/>
    <property type="match status" value="1"/>
</dbReference>
<evidence type="ECO:0000256" key="10">
    <source>
        <dbReference type="ARBA" id="ARBA00023224"/>
    </source>
</evidence>
<feature type="transmembrane region" description="Helical" evidence="11">
    <location>
        <begin position="356"/>
        <end position="373"/>
    </location>
</feature>
<keyword evidence="8 14" id="KW-0675">Receptor</keyword>
<comment type="subcellular location">
    <subcellularLocation>
        <location evidence="1">Cell membrane</location>
        <topology evidence="1">Multi-pass membrane protein</topology>
    </subcellularLocation>
</comment>
<keyword evidence="15" id="KW-1185">Reference proteome</keyword>
<dbReference type="InterPro" id="IPR050332">
    <property type="entry name" value="GPCR_2"/>
</dbReference>
<dbReference type="InterPro" id="IPR001879">
    <property type="entry name" value="GPCR_2_extracellular_dom"/>
</dbReference>
<evidence type="ECO:0000256" key="7">
    <source>
        <dbReference type="ARBA" id="ARBA00023136"/>
    </source>
</evidence>
<dbReference type="Pfam" id="PF00002">
    <property type="entry name" value="7tm_2"/>
    <property type="match status" value="1"/>
</dbReference>
<dbReference type="InterPro" id="IPR017983">
    <property type="entry name" value="GPCR_2_secretin-like_CS"/>
</dbReference>
<dbReference type="InterPro" id="IPR002001">
    <property type="entry name" value="GPCR_2_diuretic_rcpt"/>
</dbReference>
<comment type="caution">
    <text evidence="14">The sequence shown here is derived from an EMBL/GenBank/DDBJ whole genome shotgun (WGS) entry which is preliminary data.</text>
</comment>
<keyword evidence="4 11" id="KW-0812">Transmembrane</keyword>
<feature type="transmembrane region" description="Helical" evidence="11">
    <location>
        <begin position="379"/>
        <end position="402"/>
    </location>
</feature>
<evidence type="ECO:0000256" key="9">
    <source>
        <dbReference type="ARBA" id="ARBA00023180"/>
    </source>
</evidence>
<evidence type="ECO:0000256" key="5">
    <source>
        <dbReference type="ARBA" id="ARBA00022989"/>
    </source>
</evidence>
<dbReference type="GO" id="GO:0008528">
    <property type="term" value="F:G protein-coupled peptide receptor activity"/>
    <property type="evidence" value="ECO:0007669"/>
    <property type="project" value="TreeGrafter"/>
</dbReference>
<dbReference type="SUPFAM" id="SSF111418">
    <property type="entry name" value="Hormone receptor domain"/>
    <property type="match status" value="1"/>
</dbReference>
<evidence type="ECO:0000256" key="4">
    <source>
        <dbReference type="ARBA" id="ARBA00022692"/>
    </source>
</evidence>
<dbReference type="PRINTS" id="PR00249">
    <property type="entry name" value="GPCRSECRETIN"/>
</dbReference>
<dbReference type="PROSITE" id="PS00649">
    <property type="entry name" value="G_PROTEIN_RECEP_F2_1"/>
    <property type="match status" value="1"/>
</dbReference>
<evidence type="ECO:0000256" key="11">
    <source>
        <dbReference type="SAM" id="Phobius"/>
    </source>
</evidence>
<evidence type="ECO:0000313" key="14">
    <source>
        <dbReference type="EMBL" id="KAK9717173.1"/>
    </source>
</evidence>
<dbReference type="PROSITE" id="PS50227">
    <property type="entry name" value="G_PROTEIN_RECEP_F2_3"/>
    <property type="match status" value="1"/>
</dbReference>
<feature type="transmembrane region" description="Helical" evidence="11">
    <location>
        <begin position="224"/>
        <end position="248"/>
    </location>
</feature>
<comment type="similarity">
    <text evidence="2">Belongs to the G-protein coupled receptor 2 family.</text>
</comment>
<dbReference type="PROSITE" id="PS50261">
    <property type="entry name" value="G_PROTEIN_RECEP_F2_4"/>
    <property type="match status" value="1"/>
</dbReference>
<dbReference type="SMART" id="SM00008">
    <property type="entry name" value="HormR"/>
    <property type="match status" value="1"/>
</dbReference>
<proteinExistence type="inferred from homology"/>
<dbReference type="GO" id="GO:0007166">
    <property type="term" value="P:cell surface receptor signaling pathway"/>
    <property type="evidence" value="ECO:0007669"/>
    <property type="project" value="InterPro"/>
</dbReference>
<feature type="transmembrane region" description="Helical" evidence="11">
    <location>
        <begin position="155"/>
        <end position="177"/>
    </location>
</feature>